<dbReference type="EMBL" id="QBKG01000009">
    <property type="protein sequence ID" value="PTX06141.1"/>
    <property type="molecule type" value="Genomic_DNA"/>
</dbReference>
<proteinExistence type="predicted"/>
<dbReference type="AlphaFoldDB" id="A0A2T5XTE3"/>
<reference evidence="1 2" key="1">
    <citation type="submission" date="2018-04" db="EMBL/GenBank/DDBJ databases">
        <title>Genomic Encyclopedia of Archaeal and Bacterial Type Strains, Phase II (KMG-II): from individual species to whole genera.</title>
        <authorList>
            <person name="Goeker M."/>
        </authorList>
    </citation>
    <scope>NUCLEOTIDE SEQUENCE [LARGE SCALE GENOMIC DNA]</scope>
    <source>
        <strain evidence="1 2">DSM 22902</strain>
    </source>
</reference>
<accession>A0A2T5XTE3</accession>
<gene>
    <name evidence="1" type="ORF">C8P65_10917</name>
</gene>
<evidence type="ECO:0000313" key="1">
    <source>
        <dbReference type="EMBL" id="PTX06141.1"/>
    </source>
</evidence>
<dbReference type="Proteomes" id="UP000243985">
    <property type="component" value="Unassembled WGS sequence"/>
</dbReference>
<sequence length="30" mass="3701">MGVEYKLEKKFALLRFMTYICDLFSKRKQL</sequence>
<organism evidence="1 2">
    <name type="scientific">Capnocytophaga leadbetteri</name>
    <dbReference type="NCBI Taxonomy" id="327575"/>
    <lineage>
        <taxon>Bacteria</taxon>
        <taxon>Pseudomonadati</taxon>
        <taxon>Bacteroidota</taxon>
        <taxon>Flavobacteriia</taxon>
        <taxon>Flavobacteriales</taxon>
        <taxon>Flavobacteriaceae</taxon>
        <taxon>Capnocytophaga</taxon>
    </lineage>
</organism>
<comment type="caution">
    <text evidence="1">The sequence shown here is derived from an EMBL/GenBank/DDBJ whole genome shotgun (WGS) entry which is preliminary data.</text>
</comment>
<name>A0A2T5XTE3_9FLAO</name>
<protein>
    <submittedName>
        <fullName evidence="1">Uncharacterized protein</fullName>
    </submittedName>
</protein>
<evidence type="ECO:0000313" key="2">
    <source>
        <dbReference type="Proteomes" id="UP000243985"/>
    </source>
</evidence>